<name>A0ABN1RFI0_9ACTN</name>
<evidence type="ECO:0000313" key="2">
    <source>
        <dbReference type="EMBL" id="GAA0956253.1"/>
    </source>
</evidence>
<dbReference type="InterPro" id="IPR011009">
    <property type="entry name" value="Kinase-like_dom_sf"/>
</dbReference>
<evidence type="ECO:0000259" key="1">
    <source>
        <dbReference type="Pfam" id="PF01636"/>
    </source>
</evidence>
<dbReference type="EMBL" id="BAAAHK010000017">
    <property type="protein sequence ID" value="GAA0956253.1"/>
    <property type="molecule type" value="Genomic_DNA"/>
</dbReference>
<accession>A0ABN1RFI0</accession>
<reference evidence="2 3" key="1">
    <citation type="journal article" date="2019" name="Int. J. Syst. Evol. Microbiol.">
        <title>The Global Catalogue of Microorganisms (GCM) 10K type strain sequencing project: providing services to taxonomists for standard genome sequencing and annotation.</title>
        <authorList>
            <consortium name="The Broad Institute Genomics Platform"/>
            <consortium name="The Broad Institute Genome Sequencing Center for Infectious Disease"/>
            <person name="Wu L."/>
            <person name="Ma J."/>
        </authorList>
    </citation>
    <scope>NUCLEOTIDE SEQUENCE [LARGE SCALE GENOMIC DNA]</scope>
    <source>
        <strain evidence="2 3">JCM 10977</strain>
    </source>
</reference>
<evidence type="ECO:0000313" key="3">
    <source>
        <dbReference type="Proteomes" id="UP001500542"/>
    </source>
</evidence>
<feature type="domain" description="Aminoglycoside phosphotransferase" evidence="1">
    <location>
        <begin position="50"/>
        <end position="245"/>
    </location>
</feature>
<sequence>MEIAAHLAESFEIGWVTGWHEVARGAMGAIWRLETSAGVFAAKNLFWAQGDAASLQTEVAFRAACAEAGVRSPLPLVAVDGQYVVQVGDERWRMYEWVDGEVPHWQDAETAAWLAEQMAVIHALDWPGGSTEVVPWYHRVDVDWPSLFDAAETAQVEWAAALTKLHPRLDELTALVNTAPIGDQVWCHRDLRNANVLRSATRNYLVDWDNVGTLAPWRELGALLMHHLDQPKNLRQIIIAYRTAGGPANLDGPAGFATGVAISLNFLHGQASAALDVGLADEHRAFAARQVADLLISLPTLDLLEQAAGVVRST</sequence>
<organism evidence="2 3">
    <name type="scientific">Kribbella koreensis</name>
    <dbReference type="NCBI Taxonomy" id="57909"/>
    <lineage>
        <taxon>Bacteria</taxon>
        <taxon>Bacillati</taxon>
        <taxon>Actinomycetota</taxon>
        <taxon>Actinomycetes</taxon>
        <taxon>Propionibacteriales</taxon>
        <taxon>Kribbellaceae</taxon>
        <taxon>Kribbella</taxon>
    </lineage>
</organism>
<dbReference type="Pfam" id="PF01636">
    <property type="entry name" value="APH"/>
    <property type="match status" value="1"/>
</dbReference>
<protein>
    <recommendedName>
        <fullName evidence="1">Aminoglycoside phosphotransferase domain-containing protein</fullName>
    </recommendedName>
</protein>
<dbReference type="Proteomes" id="UP001500542">
    <property type="component" value="Unassembled WGS sequence"/>
</dbReference>
<dbReference type="Gene3D" id="3.90.1200.10">
    <property type="match status" value="1"/>
</dbReference>
<gene>
    <name evidence="2" type="ORF">GCM10009554_65420</name>
</gene>
<comment type="caution">
    <text evidence="2">The sequence shown here is derived from an EMBL/GenBank/DDBJ whole genome shotgun (WGS) entry which is preliminary data.</text>
</comment>
<dbReference type="SUPFAM" id="SSF56112">
    <property type="entry name" value="Protein kinase-like (PK-like)"/>
    <property type="match status" value="1"/>
</dbReference>
<proteinExistence type="predicted"/>
<keyword evidence="3" id="KW-1185">Reference proteome</keyword>
<dbReference type="InterPro" id="IPR002575">
    <property type="entry name" value="Aminoglycoside_PTrfase"/>
</dbReference>